<feature type="active site" description="Proton donor" evidence="9">
    <location>
        <position position="492"/>
    </location>
</feature>
<feature type="domain" description="Orn/DAP/Arg decarboxylase 2 N-terminal" evidence="12">
    <location>
        <begin position="176"/>
        <end position="412"/>
    </location>
</feature>
<comment type="pathway">
    <text evidence="5">Amine and polyamine biosynthesis; putrescine biosynthesis via L-ornithine pathway; putrescine from L-ornithine: step 1/1.</text>
</comment>
<dbReference type="SUPFAM" id="SSF50621">
    <property type="entry name" value="Alanine racemase C-terminal domain-like"/>
    <property type="match status" value="1"/>
</dbReference>
<dbReference type="Gene3D" id="2.40.37.10">
    <property type="entry name" value="Lyase, Ornithine Decarboxylase, Chain A, domain 1"/>
    <property type="match status" value="1"/>
</dbReference>
<dbReference type="Gene3D" id="3.20.20.10">
    <property type="entry name" value="Alanine racemase"/>
    <property type="match status" value="1"/>
</dbReference>
<dbReference type="OrthoDB" id="5034579at2759"/>
<evidence type="ECO:0000256" key="7">
    <source>
        <dbReference type="ARBA" id="ARBA00046672"/>
    </source>
</evidence>
<dbReference type="STRING" id="1157962.A0A250WWH3"/>
<dbReference type="PROSITE" id="PS00878">
    <property type="entry name" value="ODR_DC_2_1"/>
    <property type="match status" value="1"/>
</dbReference>
<comment type="cofactor">
    <cofactor evidence="1 9">
        <name>pyridoxal 5'-phosphate</name>
        <dbReference type="ChEBI" id="CHEBI:597326"/>
    </cofactor>
</comment>
<protein>
    <recommendedName>
        <fullName evidence="6">ornithine decarboxylase</fullName>
        <ecNumber evidence="6">4.1.1.17</ecNumber>
    </recommendedName>
</protein>
<dbReference type="EC" id="4.1.1.17" evidence="6"/>
<dbReference type="SUPFAM" id="SSF51419">
    <property type="entry name" value="PLP-binding barrel"/>
    <property type="match status" value="1"/>
</dbReference>
<evidence type="ECO:0000313" key="13">
    <source>
        <dbReference type="EMBL" id="GAX75187.1"/>
    </source>
</evidence>
<name>A0A250WWH3_9CHLO</name>
<evidence type="ECO:0000256" key="10">
    <source>
        <dbReference type="RuleBase" id="RU003737"/>
    </source>
</evidence>
<dbReference type="CDD" id="cd00622">
    <property type="entry name" value="PLPDE_III_ODC"/>
    <property type="match status" value="1"/>
</dbReference>
<evidence type="ECO:0000256" key="1">
    <source>
        <dbReference type="ARBA" id="ARBA00001933"/>
    </source>
</evidence>
<comment type="subunit">
    <text evidence="7">Homodimer. Only the dimer is catalytically active, as the active sites are constructed of residues from both monomers.</text>
</comment>
<accession>A0A250WWH3</accession>
<evidence type="ECO:0000256" key="9">
    <source>
        <dbReference type="PIRSR" id="PIRSR600183-50"/>
    </source>
</evidence>
<comment type="catalytic activity">
    <reaction evidence="8">
        <text>L-ornithine + H(+) = putrescine + CO2</text>
        <dbReference type="Rhea" id="RHEA:22964"/>
        <dbReference type="ChEBI" id="CHEBI:15378"/>
        <dbReference type="ChEBI" id="CHEBI:16526"/>
        <dbReference type="ChEBI" id="CHEBI:46911"/>
        <dbReference type="ChEBI" id="CHEBI:326268"/>
        <dbReference type="EC" id="4.1.1.17"/>
    </reaction>
</comment>
<dbReference type="UniPathway" id="UPA00535">
    <property type="reaction ID" value="UER00288"/>
</dbReference>
<evidence type="ECO:0000259" key="12">
    <source>
        <dbReference type="Pfam" id="PF02784"/>
    </source>
</evidence>
<keyword evidence="14" id="KW-1185">Reference proteome</keyword>
<evidence type="ECO:0000256" key="6">
    <source>
        <dbReference type="ARBA" id="ARBA00034138"/>
    </source>
</evidence>
<dbReference type="InterPro" id="IPR022657">
    <property type="entry name" value="De-COase2_CS"/>
</dbReference>
<dbReference type="InterPro" id="IPR009006">
    <property type="entry name" value="Ala_racemase/Decarboxylase_C"/>
</dbReference>
<keyword evidence="4" id="KW-0456">Lyase</keyword>
<dbReference type="AlphaFoldDB" id="A0A250WWH3"/>
<dbReference type="GO" id="GO:0004586">
    <property type="term" value="F:ornithine decarboxylase activity"/>
    <property type="evidence" value="ECO:0007669"/>
    <property type="project" value="UniProtKB-EC"/>
</dbReference>
<keyword evidence="3 9" id="KW-0663">Pyridoxal phosphate</keyword>
<dbReference type="PROSITE" id="PS00879">
    <property type="entry name" value="ODR_DC_2_2"/>
    <property type="match status" value="1"/>
</dbReference>
<dbReference type="PANTHER" id="PTHR11482:SF6">
    <property type="entry name" value="ORNITHINE DECARBOXYLASE 1-RELATED"/>
    <property type="match status" value="1"/>
</dbReference>
<sequence>MSEYLTLKSYASEANSVQSVVSERPSLDTEVAVKLFRNSVTIDDLEPFAGELLTDVAVNEDDTTIRRVVSRALSLINGPTINVPLTLTSQSKEQMLKLTNSVRIDVATAESWVLASEYLKNSWQFQKTGRASAAAVLSDVDCEHLKKGGPQGIKEYALEIIKKHNLDDNLYIYDLGNVVRMFRAWRSALPRITPYYAIKCNPEPAMLRLLMSLGAGFDCASQVELATVLAIGMPSSKIIFAHPCKRRGDIEYAGEHNVEFTTFDTDSELDKIAKYNPRFRCVLRIRADDPEARVPLGLKYGASLEDVPTLLEHAKRLGLKVAGVSFHVGSGAKNMSTFSGAITSARHIFDLAEMMGFHMELLDIGGGFTGHFDENGNVIFGETADAINEAIEAEFPPNSGVTIIAEPGRYFAETSATMFTPVYGVRDRPGDASHYKGIHKDYWITDGLYGSFNCILYDDQRPEYQVLRSPLLEQVDESTVETFKSTVWGPTCDSADCVYKDVMLPELRNGDWLMFPNAGAYTVAGACDFNGINMTRPRTFYVFSDSPIDRDFVEE</sequence>
<dbReference type="InterPro" id="IPR022644">
    <property type="entry name" value="De-COase2_N"/>
</dbReference>
<evidence type="ECO:0000256" key="5">
    <source>
        <dbReference type="ARBA" id="ARBA00034115"/>
    </source>
</evidence>
<comment type="caution">
    <text evidence="13">The sequence shown here is derived from an EMBL/GenBank/DDBJ whole genome shotgun (WGS) entry which is preliminary data.</text>
</comment>
<dbReference type="GO" id="GO:0005737">
    <property type="term" value="C:cytoplasm"/>
    <property type="evidence" value="ECO:0007669"/>
    <property type="project" value="TreeGrafter"/>
</dbReference>
<feature type="modified residue" description="N6-(pyridoxal phosphate)lysine" evidence="9">
    <location>
        <position position="199"/>
    </location>
</feature>
<organism evidence="13 14">
    <name type="scientific">Chlamydomonas eustigma</name>
    <dbReference type="NCBI Taxonomy" id="1157962"/>
    <lineage>
        <taxon>Eukaryota</taxon>
        <taxon>Viridiplantae</taxon>
        <taxon>Chlorophyta</taxon>
        <taxon>core chlorophytes</taxon>
        <taxon>Chlorophyceae</taxon>
        <taxon>CS clade</taxon>
        <taxon>Chlamydomonadales</taxon>
        <taxon>Chlamydomonadaceae</taxon>
        <taxon>Chlamydomonas</taxon>
    </lineage>
</organism>
<dbReference type="PANTHER" id="PTHR11482">
    <property type="entry name" value="ARGININE/DIAMINOPIMELATE/ORNITHINE DECARBOXYLASE"/>
    <property type="match status" value="1"/>
</dbReference>
<feature type="domain" description="Orn/DAP/Arg decarboxylase 2 C-terminal" evidence="11">
    <location>
        <begin position="171"/>
        <end position="519"/>
    </location>
</feature>
<proteinExistence type="inferred from homology"/>
<evidence type="ECO:0000256" key="2">
    <source>
        <dbReference type="ARBA" id="ARBA00008872"/>
    </source>
</evidence>
<dbReference type="InterPro" id="IPR022643">
    <property type="entry name" value="De-COase2_C"/>
</dbReference>
<dbReference type="InterPro" id="IPR022653">
    <property type="entry name" value="De-COase2_pyr-phos_BS"/>
</dbReference>
<dbReference type="PRINTS" id="PR01179">
    <property type="entry name" value="ODADCRBXLASE"/>
</dbReference>
<dbReference type="Pfam" id="PF02784">
    <property type="entry name" value="Orn_Arg_deC_N"/>
    <property type="match status" value="1"/>
</dbReference>
<comment type="similarity">
    <text evidence="2 10">Belongs to the Orn/Lys/Arg decarboxylase class-II family.</text>
</comment>
<evidence type="ECO:0000256" key="3">
    <source>
        <dbReference type="ARBA" id="ARBA00022898"/>
    </source>
</evidence>
<evidence type="ECO:0000313" key="14">
    <source>
        <dbReference type="Proteomes" id="UP000232323"/>
    </source>
</evidence>
<dbReference type="Pfam" id="PF00278">
    <property type="entry name" value="Orn_DAP_Arg_deC"/>
    <property type="match status" value="1"/>
</dbReference>
<evidence type="ECO:0000256" key="4">
    <source>
        <dbReference type="ARBA" id="ARBA00023239"/>
    </source>
</evidence>
<dbReference type="EMBL" id="BEGY01000011">
    <property type="protein sequence ID" value="GAX75187.1"/>
    <property type="molecule type" value="Genomic_DNA"/>
</dbReference>
<evidence type="ECO:0000259" key="11">
    <source>
        <dbReference type="Pfam" id="PF00278"/>
    </source>
</evidence>
<dbReference type="InterPro" id="IPR002433">
    <property type="entry name" value="Orn_de-COase"/>
</dbReference>
<dbReference type="Proteomes" id="UP000232323">
    <property type="component" value="Unassembled WGS sequence"/>
</dbReference>
<dbReference type="InterPro" id="IPR029066">
    <property type="entry name" value="PLP-binding_barrel"/>
</dbReference>
<gene>
    <name evidence="13" type="ORF">CEUSTIGMA_g2631.t1</name>
</gene>
<dbReference type="InterPro" id="IPR000183">
    <property type="entry name" value="Orn/DAP/Arg_de-COase"/>
</dbReference>
<dbReference type="GO" id="GO:0033387">
    <property type="term" value="P:putrescine biosynthetic process from arginine, via ornithine"/>
    <property type="evidence" value="ECO:0007669"/>
    <property type="project" value="UniProtKB-UniPathway"/>
</dbReference>
<dbReference type="FunFam" id="3.20.20.10:FF:000005">
    <property type="entry name" value="Ornithine decarboxylase"/>
    <property type="match status" value="1"/>
</dbReference>
<dbReference type="PRINTS" id="PR01182">
    <property type="entry name" value="ORNDCRBXLASE"/>
</dbReference>
<evidence type="ECO:0000256" key="8">
    <source>
        <dbReference type="ARBA" id="ARBA00049127"/>
    </source>
</evidence>
<reference evidence="13 14" key="1">
    <citation type="submission" date="2017-08" db="EMBL/GenBank/DDBJ databases">
        <title>Acidophilic green algal genome provides insights into adaptation to an acidic environment.</title>
        <authorList>
            <person name="Hirooka S."/>
            <person name="Hirose Y."/>
            <person name="Kanesaki Y."/>
            <person name="Higuchi S."/>
            <person name="Fujiwara T."/>
            <person name="Onuma R."/>
            <person name="Era A."/>
            <person name="Ohbayashi R."/>
            <person name="Uzuka A."/>
            <person name="Nozaki H."/>
            <person name="Yoshikawa H."/>
            <person name="Miyagishima S.Y."/>
        </authorList>
    </citation>
    <scope>NUCLEOTIDE SEQUENCE [LARGE SCALE GENOMIC DNA]</scope>
    <source>
        <strain evidence="13 14">NIES-2499</strain>
    </source>
</reference>